<dbReference type="AlphaFoldDB" id="A0A6J7NIU9"/>
<dbReference type="Pfam" id="PF13649">
    <property type="entry name" value="Methyltransf_25"/>
    <property type="match status" value="1"/>
</dbReference>
<dbReference type="PANTHER" id="PTHR43667">
    <property type="entry name" value="CYCLOPROPANE-FATTY-ACYL-PHOSPHOLIPID SYNTHASE"/>
    <property type="match status" value="1"/>
</dbReference>
<dbReference type="Gene3D" id="3.40.50.150">
    <property type="entry name" value="Vaccinia Virus protein VP39"/>
    <property type="match status" value="1"/>
</dbReference>
<feature type="domain" description="Methyltransferase" evidence="1">
    <location>
        <begin position="52"/>
        <end position="152"/>
    </location>
</feature>
<proteinExistence type="predicted"/>
<dbReference type="SUPFAM" id="SSF53335">
    <property type="entry name" value="S-adenosyl-L-methionine-dependent methyltransferases"/>
    <property type="match status" value="1"/>
</dbReference>
<dbReference type="InterPro" id="IPR029063">
    <property type="entry name" value="SAM-dependent_MTases_sf"/>
</dbReference>
<name>A0A6J7NIU9_9ZZZZ</name>
<dbReference type="PANTHER" id="PTHR43667:SF2">
    <property type="entry name" value="FATTY ACID C-METHYL TRANSFERASE"/>
    <property type="match status" value="1"/>
</dbReference>
<protein>
    <submittedName>
        <fullName evidence="2">Unannotated protein</fullName>
    </submittedName>
</protein>
<evidence type="ECO:0000313" key="2">
    <source>
        <dbReference type="EMBL" id="CAB4990609.1"/>
    </source>
</evidence>
<gene>
    <name evidence="2" type="ORF">UFOPK3957_00984</name>
</gene>
<dbReference type="EMBL" id="CAFBOM010000156">
    <property type="protein sequence ID" value="CAB4990609.1"/>
    <property type="molecule type" value="Genomic_DNA"/>
</dbReference>
<accession>A0A6J7NIU9</accession>
<evidence type="ECO:0000259" key="1">
    <source>
        <dbReference type="Pfam" id="PF13649"/>
    </source>
</evidence>
<reference evidence="2" key="1">
    <citation type="submission" date="2020-05" db="EMBL/GenBank/DDBJ databases">
        <authorList>
            <person name="Chiriac C."/>
            <person name="Salcher M."/>
            <person name="Ghai R."/>
            <person name="Kavagutti S V."/>
        </authorList>
    </citation>
    <scope>NUCLEOTIDE SEQUENCE</scope>
</reference>
<dbReference type="InterPro" id="IPR050723">
    <property type="entry name" value="CFA/CMAS"/>
</dbReference>
<organism evidence="2">
    <name type="scientific">freshwater metagenome</name>
    <dbReference type="NCBI Taxonomy" id="449393"/>
    <lineage>
        <taxon>unclassified sequences</taxon>
        <taxon>metagenomes</taxon>
        <taxon>ecological metagenomes</taxon>
    </lineage>
</organism>
<dbReference type="InterPro" id="IPR041698">
    <property type="entry name" value="Methyltransf_25"/>
</dbReference>
<sequence>MSNVMKHYDGSAPTYHEQYDPDLLWANAEYPANLFRLQLVARLLKAAGARSVYELGTGEATPMIKLHQALGINVAGSDLSPEMVRLGQENLERHGLDAGLLSLVDAQDEAAVRAERSLRGESDAVIALGVIPHVTDDAAFVRSMSLFCRPGGTLLLQFRNSMFSMFTFNRLTKEFILDELMAPVPQEFKDAVAADLDTRLAVDMPRVRRRDDGYGYDEVLSRFHNPFELADVVRAEGYTDVRFHWYNYHPTYPMLRGQFEDRAYREAQMALEQEGTWRGMFLCSSGVIEATRA</sequence>
<dbReference type="CDD" id="cd02440">
    <property type="entry name" value="AdoMet_MTases"/>
    <property type="match status" value="1"/>
</dbReference>